<evidence type="ECO:0000256" key="1">
    <source>
        <dbReference type="ARBA" id="ARBA00004651"/>
    </source>
</evidence>
<dbReference type="PANTHER" id="PTHR34583:SF2">
    <property type="entry name" value="ANTIPORTER SUBUNIT MNHC2-RELATED"/>
    <property type="match status" value="1"/>
</dbReference>
<dbReference type="KEGG" id="clw:CLAC_10960"/>
<dbReference type="STRING" id="1408189.CLAC_10960"/>
<name>A0A0K2H312_9CORY</name>
<evidence type="ECO:0000256" key="6">
    <source>
        <dbReference type="ARBA" id="ARBA00023136"/>
    </source>
</evidence>
<evidence type="ECO:0000313" key="10">
    <source>
        <dbReference type="Proteomes" id="UP000058446"/>
    </source>
</evidence>
<proteinExistence type="inferred from homology"/>
<dbReference type="Pfam" id="PF00420">
    <property type="entry name" value="Oxidored_q2"/>
    <property type="match status" value="1"/>
</dbReference>
<dbReference type="Proteomes" id="UP000058446">
    <property type="component" value="Chromosome"/>
</dbReference>
<dbReference type="Gene3D" id="1.10.287.3510">
    <property type="match status" value="1"/>
</dbReference>
<feature type="region of interest" description="Disordered" evidence="7">
    <location>
        <begin position="119"/>
        <end position="172"/>
    </location>
</feature>
<comment type="similarity">
    <text evidence="2">Belongs to the CPA3 antiporters (TC 2.A.63) subunit C family.</text>
</comment>
<evidence type="ECO:0000313" key="9">
    <source>
        <dbReference type="EMBL" id="ALA68106.1"/>
    </source>
</evidence>
<evidence type="ECO:0000256" key="7">
    <source>
        <dbReference type="SAM" id="MobiDB-lite"/>
    </source>
</evidence>
<feature type="transmembrane region" description="Helical" evidence="8">
    <location>
        <begin position="30"/>
        <end position="48"/>
    </location>
</feature>
<feature type="transmembrane region" description="Helical" evidence="8">
    <location>
        <begin position="75"/>
        <end position="96"/>
    </location>
</feature>
<evidence type="ECO:0000256" key="2">
    <source>
        <dbReference type="ARBA" id="ARBA00010388"/>
    </source>
</evidence>
<feature type="transmembrane region" description="Helical" evidence="8">
    <location>
        <begin position="6"/>
        <end position="23"/>
    </location>
</feature>
<dbReference type="AlphaFoldDB" id="A0A0K2H312"/>
<keyword evidence="10" id="KW-1185">Reference proteome</keyword>
<gene>
    <name evidence="9" type="ORF">CLAC_10960</name>
</gene>
<dbReference type="RefSeq" id="WP_053412913.1">
    <property type="nucleotide sequence ID" value="NZ_CP006841.1"/>
</dbReference>
<dbReference type="EMBL" id="CP006841">
    <property type="protein sequence ID" value="ALA68106.1"/>
    <property type="molecule type" value="Genomic_DNA"/>
</dbReference>
<keyword evidence="6 8" id="KW-0472">Membrane</keyword>
<dbReference type="PATRIC" id="fig|1408189.4.peg.2207"/>
<keyword evidence="5 8" id="KW-1133">Transmembrane helix</keyword>
<feature type="compositionally biased region" description="Basic and acidic residues" evidence="7">
    <location>
        <begin position="155"/>
        <end position="172"/>
    </location>
</feature>
<dbReference type="InterPro" id="IPR050601">
    <property type="entry name" value="CPA3_antiporter_subunitC"/>
</dbReference>
<keyword evidence="4 8" id="KW-0812">Transmembrane</keyword>
<dbReference type="NCBIfam" id="NF005929">
    <property type="entry name" value="PRK07946.1"/>
    <property type="match status" value="1"/>
</dbReference>
<reference evidence="9 10" key="1">
    <citation type="submission" date="2013-10" db="EMBL/GenBank/DDBJ databases">
        <title>Complete genome sequence of Corynebacterium lactis DSM 45799(T), isolated from raw cow milk.</title>
        <authorList>
            <person name="Ruckert C."/>
            <person name="Albersmeier A."/>
            <person name="Lipski A."/>
            <person name="Kalinowski J."/>
        </authorList>
    </citation>
    <scope>NUCLEOTIDE SEQUENCE [LARGE SCALE GENOMIC DNA]</scope>
    <source>
        <strain evidence="9 10">RW2-5</strain>
    </source>
</reference>
<organism evidence="9 10">
    <name type="scientific">Corynebacterium lactis RW2-5</name>
    <dbReference type="NCBI Taxonomy" id="1408189"/>
    <lineage>
        <taxon>Bacteria</taxon>
        <taxon>Bacillati</taxon>
        <taxon>Actinomycetota</taxon>
        <taxon>Actinomycetes</taxon>
        <taxon>Mycobacteriales</taxon>
        <taxon>Corynebacteriaceae</taxon>
        <taxon>Corynebacterium</taxon>
    </lineage>
</organism>
<dbReference type="PANTHER" id="PTHR34583">
    <property type="entry name" value="ANTIPORTER SUBUNIT MNHC2-RELATED"/>
    <property type="match status" value="1"/>
</dbReference>
<keyword evidence="3" id="KW-1003">Cell membrane</keyword>
<dbReference type="GO" id="GO:0005886">
    <property type="term" value="C:plasma membrane"/>
    <property type="evidence" value="ECO:0007669"/>
    <property type="project" value="UniProtKB-SubCell"/>
</dbReference>
<feature type="compositionally biased region" description="Basic and acidic residues" evidence="7">
    <location>
        <begin position="119"/>
        <end position="135"/>
    </location>
</feature>
<evidence type="ECO:0000256" key="5">
    <source>
        <dbReference type="ARBA" id="ARBA00022989"/>
    </source>
</evidence>
<evidence type="ECO:0000256" key="3">
    <source>
        <dbReference type="ARBA" id="ARBA00022475"/>
    </source>
</evidence>
<evidence type="ECO:0000256" key="8">
    <source>
        <dbReference type="SAM" id="Phobius"/>
    </source>
</evidence>
<evidence type="ECO:0000256" key="4">
    <source>
        <dbReference type="ARBA" id="ARBA00022692"/>
    </source>
</evidence>
<sequence>MILNFVLLAAVGVLIAAGVYLFLDRALTRMLMGLLLMGNGINLLILLGSDGPGSPPIWGRNVLGGGQEADSLPQAFILTAIVISMGMTGFLLALAYRQHRYRIGDHVQDDREDRTLALRRLDDPSAAPDHDRSDDPTTGLPTQAGDQFGPVSFEKPIESDSAAAKKGDGDDD</sequence>
<protein>
    <submittedName>
        <fullName evidence="9">Cation:proton antiporter</fullName>
    </submittedName>
</protein>
<accession>A0A0K2H312</accession>
<comment type="subcellular location">
    <subcellularLocation>
        <location evidence="1">Cell membrane</location>
        <topology evidence="1">Multi-pass membrane protein</topology>
    </subcellularLocation>
</comment>
<dbReference type="OrthoDB" id="9799219at2"/>
<dbReference type="InterPro" id="IPR039428">
    <property type="entry name" value="NUOK/Mnh_C1-like"/>
</dbReference>